<gene>
    <name evidence="1" type="ORF">KC19_VG155500</name>
</gene>
<evidence type="ECO:0000313" key="1">
    <source>
        <dbReference type="EMBL" id="KAG0573182.1"/>
    </source>
</evidence>
<evidence type="ECO:0000313" key="2">
    <source>
        <dbReference type="Proteomes" id="UP000822688"/>
    </source>
</evidence>
<sequence>MSYLPKSCRLHPHQHSKECTLPAPIGTNHCQLLTPLHKQRSIFEKNLQNTMETQFLNSTTVLPLRSSSGKRNFRGLRSNGFSTICPSSCIFSNCCNSTVHIHIRSTSFSTINYLYVSL</sequence>
<name>A0A8T0HQG8_CERPU</name>
<proteinExistence type="predicted"/>
<comment type="caution">
    <text evidence="1">The sequence shown here is derived from an EMBL/GenBank/DDBJ whole genome shotgun (WGS) entry which is preliminary data.</text>
</comment>
<reference evidence="1" key="1">
    <citation type="submission" date="2020-06" db="EMBL/GenBank/DDBJ databases">
        <title>WGS assembly of Ceratodon purpureus strain R40.</title>
        <authorList>
            <person name="Carey S.B."/>
            <person name="Jenkins J."/>
            <person name="Shu S."/>
            <person name="Lovell J.T."/>
            <person name="Sreedasyam A."/>
            <person name="Maumus F."/>
            <person name="Tiley G.P."/>
            <person name="Fernandez-Pozo N."/>
            <person name="Barry K."/>
            <person name="Chen C."/>
            <person name="Wang M."/>
            <person name="Lipzen A."/>
            <person name="Daum C."/>
            <person name="Saski C.A."/>
            <person name="Payton A.C."/>
            <person name="Mcbreen J.C."/>
            <person name="Conrad R.E."/>
            <person name="Kollar L.M."/>
            <person name="Olsson S."/>
            <person name="Huttunen S."/>
            <person name="Landis J.B."/>
            <person name="Wickett N.J."/>
            <person name="Johnson M.G."/>
            <person name="Rensing S.A."/>
            <person name="Grimwood J."/>
            <person name="Schmutz J."/>
            <person name="Mcdaniel S.F."/>
        </authorList>
    </citation>
    <scope>NUCLEOTIDE SEQUENCE</scope>
    <source>
        <strain evidence="1">R40</strain>
    </source>
</reference>
<dbReference type="AlphaFoldDB" id="A0A8T0HQG8"/>
<dbReference type="EMBL" id="CM026426">
    <property type="protein sequence ID" value="KAG0573182.1"/>
    <property type="molecule type" value="Genomic_DNA"/>
</dbReference>
<protein>
    <submittedName>
        <fullName evidence="1">Uncharacterized protein</fullName>
    </submittedName>
</protein>
<keyword evidence="2" id="KW-1185">Reference proteome</keyword>
<accession>A0A8T0HQG8</accession>
<organism evidence="1 2">
    <name type="scientific">Ceratodon purpureus</name>
    <name type="common">Fire moss</name>
    <name type="synonym">Dicranum purpureum</name>
    <dbReference type="NCBI Taxonomy" id="3225"/>
    <lineage>
        <taxon>Eukaryota</taxon>
        <taxon>Viridiplantae</taxon>
        <taxon>Streptophyta</taxon>
        <taxon>Embryophyta</taxon>
        <taxon>Bryophyta</taxon>
        <taxon>Bryophytina</taxon>
        <taxon>Bryopsida</taxon>
        <taxon>Dicranidae</taxon>
        <taxon>Pseudoditrichales</taxon>
        <taxon>Ditrichaceae</taxon>
        <taxon>Ceratodon</taxon>
    </lineage>
</organism>
<dbReference type="Proteomes" id="UP000822688">
    <property type="component" value="Chromosome V"/>
</dbReference>